<dbReference type="InterPro" id="IPR000534">
    <property type="entry name" value="Semialdehyde_DH_NAD-bd"/>
</dbReference>
<feature type="binding site" evidence="3">
    <location>
        <position position="266"/>
    </location>
    <ligand>
        <name>NAD(+)</name>
        <dbReference type="ChEBI" id="CHEBI:57540"/>
    </ligand>
</feature>
<dbReference type="STRING" id="1121432.SAMN02745219_01408"/>
<proteinExistence type="inferred from homology"/>
<dbReference type="AlphaFoldDB" id="A0A1M6F9D0"/>
<keyword evidence="2 3" id="KW-0520">NAD</keyword>
<dbReference type="Pfam" id="PF09290">
    <property type="entry name" value="AcetDehyd-dimer"/>
    <property type="match status" value="1"/>
</dbReference>
<protein>
    <recommendedName>
        <fullName evidence="3">Acetaldehyde dehydrogenase</fullName>
        <ecNumber evidence="3">1.2.1.10</ecNumber>
    </recommendedName>
    <alternativeName>
        <fullName evidence="3">Acetaldehyde dehydrogenase [acetylating]</fullName>
    </alternativeName>
</protein>
<dbReference type="EC" id="1.2.1.10" evidence="3"/>
<feature type="binding site" evidence="3">
    <location>
        <begin position="156"/>
        <end position="164"/>
    </location>
    <ligand>
        <name>NAD(+)</name>
        <dbReference type="ChEBI" id="CHEBI:57540"/>
    </ligand>
</feature>
<dbReference type="Pfam" id="PF01118">
    <property type="entry name" value="Semialdhyde_dh"/>
    <property type="match status" value="1"/>
</dbReference>
<dbReference type="Gene3D" id="3.40.50.720">
    <property type="entry name" value="NAD(P)-binding Rossmann-like Domain"/>
    <property type="match status" value="1"/>
</dbReference>
<comment type="similarity">
    <text evidence="1 3">Belongs to the acetaldehyde dehydrogenase family.</text>
</comment>
<dbReference type="HAMAP" id="MF_01657">
    <property type="entry name" value="Ac_ald_DH_ac"/>
    <property type="match status" value="1"/>
</dbReference>
<dbReference type="GO" id="GO:0008774">
    <property type="term" value="F:acetaldehyde dehydrogenase (acetylating) activity"/>
    <property type="evidence" value="ECO:0007669"/>
    <property type="project" value="UniProtKB-UniRule"/>
</dbReference>
<sequence length="298" mass="31929">MEKIKAAIVGPGNIGTDLMYKLSRSKYVEVAMMVGIYPESEGLARARSLGIKASHEGIDAVLREPEIKIVFDATGAKPHLKHAPLLREAGKIAIDLTPAAVGPYVVPVVNIDQHLDAMNVNMVTCGGQATVPIVAAINRVAGVQYAEIVSSIASKSAGPGTRQNIDEFTETTAKALEVVGGAQKGKAIIILNPAEPPIMMHNTIYTLVERPDEDKIRAAVLDMVRRIQEYVPGYRLRVEPLVEGNKVTTIIEVTGAGDFLPTYAGNLDIMTSAAARVGELMAMRLLGIYSRKDVESCA</sequence>
<keyword evidence="3" id="KW-0560">Oxidoreductase</keyword>
<evidence type="ECO:0000256" key="1">
    <source>
        <dbReference type="ARBA" id="ARBA00009244"/>
    </source>
</evidence>
<evidence type="ECO:0000256" key="2">
    <source>
        <dbReference type="ARBA" id="ARBA00023027"/>
    </source>
</evidence>
<comment type="caution">
    <text evidence="3">Lacks conserved residue(s) required for the propagation of feature annotation.</text>
</comment>
<dbReference type="SUPFAM" id="SSF55347">
    <property type="entry name" value="Glyceraldehyde-3-phosphate dehydrogenase-like, C-terminal domain"/>
    <property type="match status" value="1"/>
</dbReference>
<gene>
    <name evidence="5" type="ORF">SAMN02745219_01408</name>
</gene>
<evidence type="ECO:0000259" key="4">
    <source>
        <dbReference type="SMART" id="SM00859"/>
    </source>
</evidence>
<dbReference type="RefSeq" id="WP_072868348.1">
    <property type="nucleotide sequence ID" value="NZ_FQZM01000015.1"/>
</dbReference>
<dbReference type="PIRSF" id="PIRSF015689">
    <property type="entry name" value="Actaldh_dh_actl"/>
    <property type="match status" value="1"/>
</dbReference>
<dbReference type="Gene3D" id="3.30.360.10">
    <property type="entry name" value="Dihydrodipicolinate Reductase, domain 2"/>
    <property type="match status" value="1"/>
</dbReference>
<keyword evidence="3" id="KW-0058">Aromatic hydrocarbons catabolism</keyword>
<dbReference type="SUPFAM" id="SSF51735">
    <property type="entry name" value="NAD(P)-binding Rossmann-fold domains"/>
    <property type="match status" value="1"/>
</dbReference>
<dbReference type="NCBIfam" id="TIGR03215">
    <property type="entry name" value="ac_ald_DH_ac"/>
    <property type="match status" value="1"/>
</dbReference>
<evidence type="ECO:0000256" key="3">
    <source>
        <dbReference type="HAMAP-Rule" id="MF_01657"/>
    </source>
</evidence>
<evidence type="ECO:0000313" key="5">
    <source>
        <dbReference type="EMBL" id="SHI94280.1"/>
    </source>
</evidence>
<comment type="catalytic activity">
    <reaction evidence="3">
        <text>acetaldehyde + NAD(+) + CoA = acetyl-CoA + NADH + H(+)</text>
        <dbReference type="Rhea" id="RHEA:23288"/>
        <dbReference type="ChEBI" id="CHEBI:15343"/>
        <dbReference type="ChEBI" id="CHEBI:15378"/>
        <dbReference type="ChEBI" id="CHEBI:57287"/>
        <dbReference type="ChEBI" id="CHEBI:57288"/>
        <dbReference type="ChEBI" id="CHEBI:57540"/>
        <dbReference type="ChEBI" id="CHEBI:57945"/>
        <dbReference type="EC" id="1.2.1.10"/>
    </reaction>
</comment>
<name>A0A1M6F9D0_9FIRM</name>
<dbReference type="Proteomes" id="UP000184529">
    <property type="component" value="Unassembled WGS sequence"/>
</dbReference>
<dbReference type="InterPro" id="IPR003361">
    <property type="entry name" value="Acetaldehyde_dehydrogenase"/>
</dbReference>
<dbReference type="OrthoDB" id="9783105at2"/>
<dbReference type="CDD" id="cd23933">
    <property type="entry name" value="ALDH_C"/>
    <property type="match status" value="1"/>
</dbReference>
<reference evidence="6" key="1">
    <citation type="submission" date="2016-11" db="EMBL/GenBank/DDBJ databases">
        <authorList>
            <person name="Varghese N."/>
            <person name="Submissions S."/>
        </authorList>
    </citation>
    <scope>NUCLEOTIDE SEQUENCE [LARGE SCALE GENOMIC DNA]</scope>
    <source>
        <strain evidence="6">DSM 16057</strain>
    </source>
</reference>
<dbReference type="SMART" id="SM00859">
    <property type="entry name" value="Semialdhyde_dh"/>
    <property type="match status" value="1"/>
</dbReference>
<feature type="active site" description="Acyl-thioester intermediate" evidence="3">
    <location>
        <position position="125"/>
    </location>
</feature>
<keyword evidence="6" id="KW-1185">Reference proteome</keyword>
<dbReference type="InterPro" id="IPR036291">
    <property type="entry name" value="NAD(P)-bd_dom_sf"/>
</dbReference>
<accession>A0A1M6F9D0</accession>
<dbReference type="NCBIfam" id="NF006157">
    <property type="entry name" value="PRK08300.1"/>
    <property type="match status" value="1"/>
</dbReference>
<organism evidence="5 6">
    <name type="scientific">Desulfofundulus thermosubterraneus DSM 16057</name>
    <dbReference type="NCBI Taxonomy" id="1121432"/>
    <lineage>
        <taxon>Bacteria</taxon>
        <taxon>Bacillati</taxon>
        <taxon>Bacillota</taxon>
        <taxon>Clostridia</taxon>
        <taxon>Eubacteriales</taxon>
        <taxon>Peptococcaceae</taxon>
        <taxon>Desulfofundulus</taxon>
    </lineage>
</organism>
<feature type="domain" description="Semialdehyde dehydrogenase NAD-binding" evidence="4">
    <location>
        <begin position="5"/>
        <end position="117"/>
    </location>
</feature>
<dbReference type="InterPro" id="IPR015426">
    <property type="entry name" value="Acetylaldehyde_DH_C"/>
</dbReference>
<evidence type="ECO:0000313" key="6">
    <source>
        <dbReference type="Proteomes" id="UP000184529"/>
    </source>
</evidence>
<dbReference type="GO" id="GO:0051287">
    <property type="term" value="F:NAD binding"/>
    <property type="evidence" value="ECO:0007669"/>
    <property type="project" value="UniProtKB-UniRule"/>
</dbReference>
<dbReference type="EMBL" id="FQZM01000015">
    <property type="protein sequence ID" value="SHI94280.1"/>
    <property type="molecule type" value="Genomic_DNA"/>
</dbReference>